<feature type="compositionally biased region" description="Pro residues" evidence="1">
    <location>
        <begin position="30"/>
        <end position="40"/>
    </location>
</feature>
<dbReference type="RefSeq" id="XP_043006794.1">
    <property type="nucleotide sequence ID" value="XM_043156979.1"/>
</dbReference>
<accession>A0A9P7RV29</accession>
<dbReference type="GeneID" id="66080995"/>
<reference evidence="2" key="1">
    <citation type="journal article" date="2021" name="Genome Biol. Evol.">
        <title>The assembled and annotated genome of the fairy-ring fungus Marasmius oreades.</title>
        <authorList>
            <person name="Hiltunen M."/>
            <person name="Ament-Velasquez S.L."/>
            <person name="Johannesson H."/>
        </authorList>
    </citation>
    <scope>NUCLEOTIDE SEQUENCE</scope>
    <source>
        <strain evidence="2">03SP1</strain>
    </source>
</reference>
<dbReference type="EMBL" id="CM032187">
    <property type="protein sequence ID" value="KAG7090324.1"/>
    <property type="molecule type" value="Genomic_DNA"/>
</dbReference>
<keyword evidence="3" id="KW-1185">Reference proteome</keyword>
<dbReference type="Proteomes" id="UP001049176">
    <property type="component" value="Chromosome 7"/>
</dbReference>
<protein>
    <submittedName>
        <fullName evidence="2">Uncharacterized protein</fullName>
    </submittedName>
</protein>
<feature type="compositionally biased region" description="Low complexity" evidence="1">
    <location>
        <begin position="67"/>
        <end position="80"/>
    </location>
</feature>
<sequence>MTNRTNPSSSLPRPRTNSTVVPSTSLPSSVPSPPFKPTPPSAFLASHNANTNAVVSRSPSFAGQAGSPSSNMTSTPNTSTQRTLKKPIPDARSASGSVGLKEKGQETRER</sequence>
<comment type="caution">
    <text evidence="2">The sequence shown here is derived from an EMBL/GenBank/DDBJ whole genome shotgun (WGS) entry which is preliminary data.</text>
</comment>
<dbReference type="KEGG" id="more:E1B28_011920"/>
<gene>
    <name evidence="2" type="ORF">E1B28_011920</name>
</gene>
<organism evidence="2 3">
    <name type="scientific">Marasmius oreades</name>
    <name type="common">fairy-ring Marasmius</name>
    <dbReference type="NCBI Taxonomy" id="181124"/>
    <lineage>
        <taxon>Eukaryota</taxon>
        <taxon>Fungi</taxon>
        <taxon>Dikarya</taxon>
        <taxon>Basidiomycota</taxon>
        <taxon>Agaricomycotina</taxon>
        <taxon>Agaricomycetes</taxon>
        <taxon>Agaricomycetidae</taxon>
        <taxon>Agaricales</taxon>
        <taxon>Marasmiineae</taxon>
        <taxon>Marasmiaceae</taxon>
        <taxon>Marasmius</taxon>
    </lineage>
</organism>
<feature type="region of interest" description="Disordered" evidence="1">
    <location>
        <begin position="1"/>
        <end position="110"/>
    </location>
</feature>
<evidence type="ECO:0000313" key="2">
    <source>
        <dbReference type="EMBL" id="KAG7090324.1"/>
    </source>
</evidence>
<evidence type="ECO:0000256" key="1">
    <source>
        <dbReference type="SAM" id="MobiDB-lite"/>
    </source>
</evidence>
<proteinExistence type="predicted"/>
<feature type="compositionally biased region" description="Basic and acidic residues" evidence="1">
    <location>
        <begin position="100"/>
        <end position="110"/>
    </location>
</feature>
<feature type="compositionally biased region" description="Polar residues" evidence="1">
    <location>
        <begin position="1"/>
        <end position="17"/>
    </location>
</feature>
<dbReference type="AlphaFoldDB" id="A0A9P7RV29"/>
<feature type="compositionally biased region" description="Polar residues" evidence="1">
    <location>
        <begin position="47"/>
        <end position="61"/>
    </location>
</feature>
<evidence type="ECO:0000313" key="3">
    <source>
        <dbReference type="Proteomes" id="UP001049176"/>
    </source>
</evidence>
<name>A0A9P7RV29_9AGAR</name>
<feature type="compositionally biased region" description="Low complexity" evidence="1">
    <location>
        <begin position="18"/>
        <end position="29"/>
    </location>
</feature>